<dbReference type="SUPFAM" id="SSF55874">
    <property type="entry name" value="ATPase domain of HSP90 chaperone/DNA topoisomerase II/histidine kinase"/>
    <property type="match status" value="1"/>
</dbReference>
<keyword evidence="6 11" id="KW-0812">Transmembrane</keyword>
<dbReference type="Gene3D" id="6.10.340.10">
    <property type="match status" value="1"/>
</dbReference>
<dbReference type="PRINTS" id="PR00344">
    <property type="entry name" value="BCTRLSENSOR"/>
</dbReference>
<dbReference type="GO" id="GO:0005886">
    <property type="term" value="C:plasma membrane"/>
    <property type="evidence" value="ECO:0007669"/>
    <property type="project" value="TreeGrafter"/>
</dbReference>
<evidence type="ECO:0000313" key="14">
    <source>
        <dbReference type="EMBL" id="AVJ25895.1"/>
    </source>
</evidence>
<keyword evidence="9" id="KW-0902">Two-component regulatory system</keyword>
<protein>
    <recommendedName>
        <fullName evidence="3">histidine kinase</fullName>
        <ecNumber evidence="3">2.7.13.3</ecNumber>
    </recommendedName>
</protein>
<dbReference type="InterPro" id="IPR004358">
    <property type="entry name" value="Sig_transdc_His_kin-like_C"/>
</dbReference>
<organism evidence="14 15">
    <name type="scientific">Achromobacter spanius</name>
    <dbReference type="NCBI Taxonomy" id="217203"/>
    <lineage>
        <taxon>Bacteria</taxon>
        <taxon>Pseudomonadati</taxon>
        <taxon>Pseudomonadota</taxon>
        <taxon>Betaproteobacteria</taxon>
        <taxon>Burkholderiales</taxon>
        <taxon>Alcaligenaceae</taxon>
        <taxon>Achromobacter</taxon>
    </lineage>
</organism>
<dbReference type="PANTHER" id="PTHR45436:SF8">
    <property type="entry name" value="HISTIDINE KINASE"/>
    <property type="match status" value="1"/>
</dbReference>
<name>A0A2S0I1L6_9BURK</name>
<keyword evidence="15" id="KW-1185">Reference proteome</keyword>
<keyword evidence="4" id="KW-0597">Phosphoprotein</keyword>
<dbReference type="SMART" id="SM00388">
    <property type="entry name" value="HisKA"/>
    <property type="match status" value="1"/>
</dbReference>
<dbReference type="AlphaFoldDB" id="A0A2S0I1L6"/>
<dbReference type="Gene3D" id="1.10.287.130">
    <property type="match status" value="1"/>
</dbReference>
<dbReference type="PANTHER" id="PTHR45436">
    <property type="entry name" value="SENSOR HISTIDINE KINASE YKOH"/>
    <property type="match status" value="1"/>
</dbReference>
<comment type="subcellular location">
    <subcellularLocation>
        <location evidence="2">Membrane</location>
    </subcellularLocation>
</comment>
<keyword evidence="5" id="KW-0808">Transferase</keyword>
<dbReference type="EMBL" id="CP023270">
    <property type="protein sequence ID" value="AVJ25895.1"/>
    <property type="molecule type" value="Genomic_DNA"/>
</dbReference>
<dbReference type="PROSITE" id="PS50885">
    <property type="entry name" value="HAMP"/>
    <property type="match status" value="1"/>
</dbReference>
<dbReference type="CDD" id="cd06225">
    <property type="entry name" value="HAMP"/>
    <property type="match status" value="1"/>
</dbReference>
<dbReference type="InterPro" id="IPR003594">
    <property type="entry name" value="HATPase_dom"/>
</dbReference>
<evidence type="ECO:0000256" key="8">
    <source>
        <dbReference type="ARBA" id="ARBA00022989"/>
    </source>
</evidence>
<dbReference type="InterPro" id="IPR003661">
    <property type="entry name" value="HisK_dim/P_dom"/>
</dbReference>
<dbReference type="SUPFAM" id="SSF158472">
    <property type="entry name" value="HAMP domain-like"/>
    <property type="match status" value="1"/>
</dbReference>
<dbReference type="SUPFAM" id="SSF47384">
    <property type="entry name" value="Homodimeric domain of signal transducing histidine kinase"/>
    <property type="match status" value="1"/>
</dbReference>
<dbReference type="RefSeq" id="WP_105237017.1">
    <property type="nucleotide sequence ID" value="NZ_CP023270.1"/>
</dbReference>
<gene>
    <name evidence="14" type="ORF">CLM73_01485</name>
</gene>
<keyword evidence="7 14" id="KW-0418">Kinase</keyword>
<accession>A0A2S0I1L6</accession>
<dbReference type="SMART" id="SM00387">
    <property type="entry name" value="HATPase_c"/>
    <property type="match status" value="1"/>
</dbReference>
<sequence>MNTVPFDFPETLRALRQGPLSRLFGSWRTFWRDGRVPESLSEPPPTRTTSHFRYTACFAFIFLLVTLGSIAWGQNLLEHVMVRHVKDMVAAEIRAHQTLSSRDSAVDLARALRQREAAVPRRERAISVQAADGSLLYGAGELLSPLMCRGGQQPCRGWLRASLTTGEGSSEWLGHASLLPDGGRYVIAYDILPMLNRIYPVPLVVGLSVFTALLLSLGAGLLFSIGAANRVTRIRQTMARFARGDQNARVSLHGSQDEFDELGHDVNQALERIDFLMEEVRNATNHIAHELRTPLTRLQQRLSNAAESMRSNPAAEAEMALAEEEVRRILYLFRTVMRISEVETGRCHHEPAELDIRVLLADLHDYYDVLAEQRGLVLQTRIEDDLPLMGDRALLFQALVNLADNAIKYAPSGTVVTLLARRRGAWIELGAADEGPGIDADQRGQAVQRFRRLTRDRTISGHGLGLALVHAVAALHGGSLVLADNDLDARDQDASVSSRGLLAVLRLPCKSAAGRSS</sequence>
<proteinExistence type="predicted"/>
<evidence type="ECO:0000313" key="15">
    <source>
        <dbReference type="Proteomes" id="UP000239477"/>
    </source>
</evidence>
<keyword evidence="10 11" id="KW-0472">Membrane</keyword>
<dbReference type="Pfam" id="PF00672">
    <property type="entry name" value="HAMP"/>
    <property type="match status" value="1"/>
</dbReference>
<dbReference type="Pfam" id="PF02518">
    <property type="entry name" value="HATPase_c"/>
    <property type="match status" value="1"/>
</dbReference>
<evidence type="ECO:0000256" key="4">
    <source>
        <dbReference type="ARBA" id="ARBA00022553"/>
    </source>
</evidence>
<dbReference type="InterPro" id="IPR050428">
    <property type="entry name" value="TCS_sensor_his_kinase"/>
</dbReference>
<dbReference type="InterPro" id="IPR036097">
    <property type="entry name" value="HisK_dim/P_sf"/>
</dbReference>
<dbReference type="InterPro" id="IPR036890">
    <property type="entry name" value="HATPase_C_sf"/>
</dbReference>
<dbReference type="Proteomes" id="UP000239477">
    <property type="component" value="Chromosome"/>
</dbReference>
<dbReference type="GO" id="GO:0000155">
    <property type="term" value="F:phosphorelay sensor kinase activity"/>
    <property type="evidence" value="ECO:0007669"/>
    <property type="project" value="InterPro"/>
</dbReference>
<dbReference type="EC" id="2.7.13.3" evidence="3"/>
<evidence type="ECO:0000256" key="11">
    <source>
        <dbReference type="SAM" id="Phobius"/>
    </source>
</evidence>
<dbReference type="SMART" id="SM00304">
    <property type="entry name" value="HAMP"/>
    <property type="match status" value="1"/>
</dbReference>
<evidence type="ECO:0000256" key="9">
    <source>
        <dbReference type="ARBA" id="ARBA00023012"/>
    </source>
</evidence>
<evidence type="ECO:0000256" key="3">
    <source>
        <dbReference type="ARBA" id="ARBA00012438"/>
    </source>
</evidence>
<evidence type="ECO:0000256" key="7">
    <source>
        <dbReference type="ARBA" id="ARBA00022777"/>
    </source>
</evidence>
<feature type="domain" description="Histidine kinase" evidence="12">
    <location>
        <begin position="286"/>
        <end position="511"/>
    </location>
</feature>
<dbReference type="CDD" id="cd00075">
    <property type="entry name" value="HATPase"/>
    <property type="match status" value="1"/>
</dbReference>
<evidence type="ECO:0000256" key="5">
    <source>
        <dbReference type="ARBA" id="ARBA00022679"/>
    </source>
</evidence>
<feature type="transmembrane region" description="Helical" evidence="11">
    <location>
        <begin position="52"/>
        <end position="73"/>
    </location>
</feature>
<keyword evidence="8 11" id="KW-1133">Transmembrane helix</keyword>
<evidence type="ECO:0000256" key="1">
    <source>
        <dbReference type="ARBA" id="ARBA00000085"/>
    </source>
</evidence>
<evidence type="ECO:0000256" key="2">
    <source>
        <dbReference type="ARBA" id="ARBA00004370"/>
    </source>
</evidence>
<dbReference type="Gene3D" id="3.30.565.10">
    <property type="entry name" value="Histidine kinase-like ATPase, C-terminal domain"/>
    <property type="match status" value="1"/>
</dbReference>
<dbReference type="PROSITE" id="PS50109">
    <property type="entry name" value="HIS_KIN"/>
    <property type="match status" value="1"/>
</dbReference>
<feature type="transmembrane region" description="Helical" evidence="11">
    <location>
        <begin position="203"/>
        <end position="228"/>
    </location>
</feature>
<evidence type="ECO:0000259" key="13">
    <source>
        <dbReference type="PROSITE" id="PS50885"/>
    </source>
</evidence>
<comment type="catalytic activity">
    <reaction evidence="1">
        <text>ATP + protein L-histidine = ADP + protein N-phospho-L-histidine.</text>
        <dbReference type="EC" id="2.7.13.3"/>
    </reaction>
</comment>
<evidence type="ECO:0000256" key="10">
    <source>
        <dbReference type="ARBA" id="ARBA00023136"/>
    </source>
</evidence>
<dbReference type="InterPro" id="IPR003660">
    <property type="entry name" value="HAMP_dom"/>
</dbReference>
<evidence type="ECO:0000256" key="6">
    <source>
        <dbReference type="ARBA" id="ARBA00022692"/>
    </source>
</evidence>
<reference evidence="14 15" key="1">
    <citation type="submission" date="2017-09" db="EMBL/GenBank/DDBJ databases">
        <title>Genomic, metabolic, and phenotypic characteristics of bacterial isolates from the natural microbiome of the model nematode Caenorhabditis elegans.</title>
        <authorList>
            <person name="Zimmermann J."/>
            <person name="Obeng N."/>
            <person name="Yang W."/>
            <person name="Obeng O."/>
            <person name="Kissoyan K."/>
            <person name="Pees B."/>
            <person name="Dirksen P."/>
            <person name="Hoppner M."/>
            <person name="Franke A."/>
            <person name="Rosenstiel P."/>
            <person name="Leippe M."/>
            <person name="Dierking K."/>
            <person name="Kaleta C."/>
            <person name="Schulenburg H."/>
        </authorList>
    </citation>
    <scope>NUCLEOTIDE SEQUENCE [LARGE SCALE GENOMIC DNA]</scope>
    <source>
        <strain evidence="14 15">MYb73</strain>
    </source>
</reference>
<evidence type="ECO:0000259" key="12">
    <source>
        <dbReference type="PROSITE" id="PS50109"/>
    </source>
</evidence>
<dbReference type="OrthoDB" id="8571673at2"/>
<feature type="domain" description="HAMP" evidence="13">
    <location>
        <begin position="228"/>
        <end position="278"/>
    </location>
</feature>
<dbReference type="InterPro" id="IPR005467">
    <property type="entry name" value="His_kinase_dom"/>
</dbReference>